<keyword evidence="2" id="KW-0812">Transmembrane</keyword>
<organism evidence="3 4">
    <name type="scientific">Massilia eburnea</name>
    <dbReference type="NCBI Taxonomy" id="1776165"/>
    <lineage>
        <taxon>Bacteria</taxon>
        <taxon>Pseudomonadati</taxon>
        <taxon>Pseudomonadota</taxon>
        <taxon>Betaproteobacteria</taxon>
        <taxon>Burkholderiales</taxon>
        <taxon>Oxalobacteraceae</taxon>
        <taxon>Telluria group</taxon>
        <taxon>Massilia</taxon>
    </lineage>
</organism>
<name>A0A6L6QNE4_9BURK</name>
<dbReference type="InterPro" id="IPR012902">
    <property type="entry name" value="N_methyl_site"/>
</dbReference>
<protein>
    <submittedName>
        <fullName evidence="3">Prepilin-type N-terminal cleavage/methylation domain-containing protein</fullName>
    </submittedName>
</protein>
<dbReference type="Proteomes" id="UP000472320">
    <property type="component" value="Unassembled WGS sequence"/>
</dbReference>
<proteinExistence type="predicted"/>
<dbReference type="OrthoDB" id="8759523at2"/>
<feature type="region of interest" description="Disordered" evidence="1">
    <location>
        <begin position="1"/>
        <end position="22"/>
    </location>
</feature>
<keyword evidence="4" id="KW-1185">Reference proteome</keyword>
<dbReference type="EMBL" id="WNKX01000026">
    <property type="protein sequence ID" value="MTW13730.1"/>
    <property type="molecule type" value="Genomic_DNA"/>
</dbReference>
<comment type="caution">
    <text evidence="3">The sequence shown here is derived from an EMBL/GenBank/DDBJ whole genome shotgun (WGS) entry which is preliminary data.</text>
</comment>
<accession>A0A6L6QNE4</accession>
<dbReference type="PROSITE" id="PS00409">
    <property type="entry name" value="PROKAR_NTER_METHYL"/>
    <property type="match status" value="1"/>
</dbReference>
<evidence type="ECO:0000256" key="2">
    <source>
        <dbReference type="SAM" id="Phobius"/>
    </source>
</evidence>
<keyword evidence="2" id="KW-1133">Transmembrane helix</keyword>
<sequence length="235" mass="24586">MPAIRRASPLTRGPSPARTERLSPVMAMNAPRVAHWWACRCSSSQAATSRWTVRAPCSRPASFQLQGSAASISTGAPAMSNKSQRGFTLVEMIIAMVIIAVGLAGVLGVLSRTAVSSTDPMVSKQMTAIAEGMMEEIQLKPFIDHTATPFNGCDRSAFDDLDDYAGYGGANGIQVCTIDGTPGPAGYTVQVSMANAAGGILSGGIPAGETRQITVTVRKGNSSYQLAGWRTRFGG</sequence>
<feature type="transmembrane region" description="Helical" evidence="2">
    <location>
        <begin position="89"/>
        <end position="110"/>
    </location>
</feature>
<reference evidence="3 4" key="1">
    <citation type="submission" date="2019-11" db="EMBL/GenBank/DDBJ databases">
        <title>Type strains purchased from KCTC, JCM and DSMZ.</title>
        <authorList>
            <person name="Lu H."/>
        </authorList>
    </citation>
    <scope>NUCLEOTIDE SEQUENCE [LARGE SCALE GENOMIC DNA]</scope>
    <source>
        <strain evidence="3 4">JCM 31587</strain>
    </source>
</reference>
<evidence type="ECO:0000313" key="4">
    <source>
        <dbReference type="Proteomes" id="UP000472320"/>
    </source>
</evidence>
<evidence type="ECO:0000256" key="1">
    <source>
        <dbReference type="SAM" id="MobiDB-lite"/>
    </source>
</evidence>
<dbReference type="NCBIfam" id="TIGR02532">
    <property type="entry name" value="IV_pilin_GFxxxE"/>
    <property type="match status" value="1"/>
</dbReference>
<dbReference type="Pfam" id="PF07963">
    <property type="entry name" value="N_methyl"/>
    <property type="match status" value="1"/>
</dbReference>
<gene>
    <name evidence="3" type="ORF">GM658_24260</name>
</gene>
<dbReference type="AlphaFoldDB" id="A0A6L6QNE4"/>
<keyword evidence="2" id="KW-0472">Membrane</keyword>
<evidence type="ECO:0000313" key="3">
    <source>
        <dbReference type="EMBL" id="MTW13730.1"/>
    </source>
</evidence>